<dbReference type="InterPro" id="IPR059000">
    <property type="entry name" value="ATPase_P-type_domA"/>
</dbReference>
<accession>A0A4Q7JFS8</accession>
<dbReference type="NCBIfam" id="TIGR01494">
    <property type="entry name" value="ATPase_P-type"/>
    <property type="match status" value="2"/>
</dbReference>
<dbReference type="InterPro" id="IPR036412">
    <property type="entry name" value="HAD-like_sf"/>
</dbReference>
<dbReference type="Pfam" id="PF00702">
    <property type="entry name" value="Hydrolase"/>
    <property type="match status" value="1"/>
</dbReference>
<keyword evidence="10" id="KW-1185">Reference proteome</keyword>
<feature type="domain" description="Hemerythrin-like" evidence="8">
    <location>
        <begin position="563"/>
        <end position="695"/>
    </location>
</feature>
<feature type="transmembrane region" description="Helical" evidence="6">
    <location>
        <begin position="203"/>
        <end position="223"/>
    </location>
</feature>
<dbReference type="CDD" id="cd12108">
    <property type="entry name" value="Hr-like"/>
    <property type="match status" value="1"/>
</dbReference>
<dbReference type="PANTHER" id="PTHR48085">
    <property type="entry name" value="CADMIUM/ZINC-TRANSPORTING ATPASE HMA2-RELATED"/>
    <property type="match status" value="1"/>
</dbReference>
<dbReference type="InterPro" id="IPR001757">
    <property type="entry name" value="P_typ_ATPase"/>
</dbReference>
<dbReference type="GO" id="GO:0005886">
    <property type="term" value="C:plasma membrane"/>
    <property type="evidence" value="ECO:0007669"/>
    <property type="project" value="UniProtKB-SubCell"/>
</dbReference>
<keyword evidence="9" id="KW-0378">Hydrolase</keyword>
<dbReference type="SUPFAM" id="SSF56784">
    <property type="entry name" value="HAD-like"/>
    <property type="match status" value="1"/>
</dbReference>
<comment type="caution">
    <text evidence="9">The sequence shown here is derived from an EMBL/GenBank/DDBJ whole genome shotgun (WGS) entry which is preliminary data.</text>
</comment>
<keyword evidence="6" id="KW-0547">Nucleotide-binding</keyword>
<feature type="domain" description="P-type ATPase A" evidence="7">
    <location>
        <begin position="64"/>
        <end position="160"/>
    </location>
</feature>
<evidence type="ECO:0000313" key="10">
    <source>
        <dbReference type="Proteomes" id="UP000292003"/>
    </source>
</evidence>
<dbReference type="GO" id="GO:0019829">
    <property type="term" value="F:ATPase-coupled monoatomic cation transmembrane transporter activity"/>
    <property type="evidence" value="ECO:0007669"/>
    <property type="project" value="InterPro"/>
</dbReference>
<dbReference type="RefSeq" id="WP_130473705.1">
    <property type="nucleotide sequence ID" value="NZ_SFCC01000001.1"/>
</dbReference>
<dbReference type="PRINTS" id="PR00119">
    <property type="entry name" value="CATATPASE"/>
</dbReference>
<proteinExistence type="inferred from homology"/>
<feature type="transmembrane region" description="Helical" evidence="6">
    <location>
        <begin position="15"/>
        <end position="45"/>
    </location>
</feature>
<dbReference type="SUPFAM" id="SSF81653">
    <property type="entry name" value="Calcium ATPase, transduction domain A"/>
    <property type="match status" value="1"/>
</dbReference>
<dbReference type="InterPro" id="IPR023214">
    <property type="entry name" value="HAD_sf"/>
</dbReference>
<keyword evidence="6" id="KW-0067">ATP-binding</keyword>
<keyword evidence="6" id="KW-0479">Metal-binding</keyword>
<dbReference type="Gene3D" id="3.40.1110.10">
    <property type="entry name" value="Calcium-transporting ATPase, cytoplasmic domain N"/>
    <property type="match status" value="1"/>
</dbReference>
<dbReference type="GO" id="GO:0015086">
    <property type="term" value="F:cadmium ion transmembrane transporter activity"/>
    <property type="evidence" value="ECO:0007669"/>
    <property type="project" value="TreeGrafter"/>
</dbReference>
<evidence type="ECO:0000256" key="6">
    <source>
        <dbReference type="RuleBase" id="RU362081"/>
    </source>
</evidence>
<keyword evidence="3 6" id="KW-0812">Transmembrane</keyword>
<sequence>MVRALWRARFGVDVLAVLALVTTVAVGEYLAGAIVALMVATGELLEARARRRAHKDLSALTRRRPERARLRAGNELRTVDSDQVRPGDTVVVATGEVVPVDGTLLGTAVFDESALTGEAVPVTRQAGDRVRSGVVNAGAAADLRADATAADSTYAGVVTLARQAAADTAPIARLADRIAIWFVPLALTIAGVAWVVAGQPGPAVAVLVTATPCPLLLAVPIAVTSGMSRLSRRGVVVKGGAALETLGHARTLVLDKTGTLTEGRPEVADVVCAPGVLVTEVLAAAAAVEQYSSHVLAGAVLRAAASPGFAESVVDTPGEGVTGTVGGRRVRVGKLPQDRAVPAWARAAARRGRLDLATVVWVTIDDEVAAALLVRDRLRSDAPRALRRLRAAGMSRVVLLTGDRVDNAGEVAAMLGLDDVQARADPAGKVDRVRAEHERAVTVMVGDGVNDAPALAAADIGVALGSRGSTAAVQAADAVIVDDRIDRLADGVETARYTRRVAAQSAVLGTGLSVVAMLLAAAGWLAPVAGAIAQEAIDVAAILNALRVLRGRRAGSADVDRLLDRFAGEHNELLTTRLAVRQAADALSGIGTADTDASVRTAYRMLVERLLPHENAEETQLYPALADAVGGPEGTATMSRSHVEIARLVRRLGRHLAESPSGLRPDQADDLRATLYGLDAILTLHFAQEEEAYFTLGSDRREA</sequence>
<evidence type="ECO:0000256" key="1">
    <source>
        <dbReference type="ARBA" id="ARBA00004651"/>
    </source>
</evidence>
<dbReference type="InterPro" id="IPR023299">
    <property type="entry name" value="ATPase_P-typ_cyto_dom_N"/>
</dbReference>
<evidence type="ECO:0000259" key="7">
    <source>
        <dbReference type="Pfam" id="PF00122"/>
    </source>
</evidence>
<dbReference type="InterPro" id="IPR027256">
    <property type="entry name" value="P-typ_ATPase_IB"/>
</dbReference>
<comment type="similarity">
    <text evidence="2 6">Belongs to the cation transport ATPase (P-type) (TC 3.A.3) family. Type IB subfamily.</text>
</comment>
<keyword evidence="4 6" id="KW-1133">Transmembrane helix</keyword>
<organism evidence="9 10">
    <name type="scientific">Amycolatopsis suaedae</name>
    <dbReference type="NCBI Taxonomy" id="2510978"/>
    <lineage>
        <taxon>Bacteria</taxon>
        <taxon>Bacillati</taxon>
        <taxon>Actinomycetota</taxon>
        <taxon>Actinomycetes</taxon>
        <taxon>Pseudonocardiales</taxon>
        <taxon>Pseudonocardiaceae</taxon>
        <taxon>Amycolatopsis</taxon>
    </lineage>
</organism>
<dbReference type="SUPFAM" id="SSF81665">
    <property type="entry name" value="Calcium ATPase, transmembrane domain M"/>
    <property type="match status" value="1"/>
</dbReference>
<dbReference type="GO" id="GO:0005524">
    <property type="term" value="F:ATP binding"/>
    <property type="evidence" value="ECO:0007669"/>
    <property type="project" value="UniProtKB-UniRule"/>
</dbReference>
<evidence type="ECO:0000313" key="9">
    <source>
        <dbReference type="EMBL" id="RZQ66136.1"/>
    </source>
</evidence>
<name>A0A4Q7JFS8_9PSEU</name>
<reference evidence="9 10" key="1">
    <citation type="submission" date="2019-02" db="EMBL/GenBank/DDBJ databases">
        <title>Draft genome sequence of Amycolatopsis sp. 8-3EHSu isolated from roots of Suaeda maritima.</title>
        <authorList>
            <person name="Duangmal K."/>
            <person name="Chantavorakit T."/>
        </authorList>
    </citation>
    <scope>NUCLEOTIDE SEQUENCE [LARGE SCALE GENOMIC DNA]</scope>
    <source>
        <strain evidence="9 10">8-3EHSu</strain>
    </source>
</reference>
<dbReference type="NCBIfam" id="TIGR01525">
    <property type="entry name" value="ATPase-IB_hvy"/>
    <property type="match status" value="1"/>
</dbReference>
<evidence type="ECO:0000256" key="3">
    <source>
        <dbReference type="ARBA" id="ARBA00022692"/>
    </source>
</evidence>
<dbReference type="EMBL" id="SFCC01000001">
    <property type="protein sequence ID" value="RZQ66136.1"/>
    <property type="molecule type" value="Genomic_DNA"/>
</dbReference>
<protein>
    <submittedName>
        <fullName evidence="9">Cadmium-translocating P-type ATPase</fullName>
        <ecNumber evidence="9">3.6.3.3</ecNumber>
    </submittedName>
</protein>
<dbReference type="Gene3D" id="3.40.50.1000">
    <property type="entry name" value="HAD superfamily/HAD-like"/>
    <property type="match status" value="1"/>
</dbReference>
<dbReference type="EC" id="3.6.3.3" evidence="9"/>
<gene>
    <name evidence="9" type="primary">cadA</name>
    <name evidence="9" type="ORF">EWH70_02350</name>
</gene>
<keyword evidence="5 6" id="KW-0472">Membrane</keyword>
<dbReference type="Gene3D" id="1.20.120.520">
    <property type="entry name" value="nmb1532 protein domain like"/>
    <property type="match status" value="1"/>
</dbReference>
<comment type="subcellular location">
    <subcellularLocation>
        <location evidence="1">Cell membrane</location>
        <topology evidence="1">Multi-pass membrane protein</topology>
    </subcellularLocation>
</comment>
<dbReference type="PROSITE" id="PS00154">
    <property type="entry name" value="ATPASE_E1_E2"/>
    <property type="match status" value="1"/>
</dbReference>
<dbReference type="Proteomes" id="UP000292003">
    <property type="component" value="Unassembled WGS sequence"/>
</dbReference>
<dbReference type="OrthoDB" id="7059309at2"/>
<dbReference type="InterPro" id="IPR018303">
    <property type="entry name" value="ATPase_P-typ_P_site"/>
</dbReference>
<evidence type="ECO:0000256" key="4">
    <source>
        <dbReference type="ARBA" id="ARBA00022989"/>
    </source>
</evidence>
<feature type="transmembrane region" description="Helical" evidence="6">
    <location>
        <begin position="506"/>
        <end position="526"/>
    </location>
</feature>
<keyword evidence="6" id="KW-1003">Cell membrane</keyword>
<evidence type="ECO:0000259" key="8">
    <source>
        <dbReference type="Pfam" id="PF01814"/>
    </source>
</evidence>
<dbReference type="InterPro" id="IPR012312">
    <property type="entry name" value="Hemerythrin-like"/>
</dbReference>
<dbReference type="InterPro" id="IPR051014">
    <property type="entry name" value="Cation_Transport_ATPase_IB"/>
</dbReference>
<evidence type="ECO:0000256" key="5">
    <source>
        <dbReference type="ARBA" id="ARBA00023136"/>
    </source>
</evidence>
<dbReference type="InterPro" id="IPR023298">
    <property type="entry name" value="ATPase_P-typ_TM_dom_sf"/>
</dbReference>
<dbReference type="Pfam" id="PF00122">
    <property type="entry name" value="E1-E2_ATPase"/>
    <property type="match status" value="1"/>
</dbReference>
<dbReference type="Pfam" id="PF01814">
    <property type="entry name" value="Hemerythrin"/>
    <property type="match status" value="1"/>
</dbReference>
<dbReference type="GO" id="GO:0016887">
    <property type="term" value="F:ATP hydrolysis activity"/>
    <property type="evidence" value="ECO:0007669"/>
    <property type="project" value="InterPro"/>
</dbReference>
<dbReference type="PANTHER" id="PTHR48085:SF5">
    <property type="entry name" value="CADMIUM_ZINC-TRANSPORTING ATPASE HMA4-RELATED"/>
    <property type="match status" value="1"/>
</dbReference>
<dbReference type="AlphaFoldDB" id="A0A4Q7JFS8"/>
<dbReference type="Gene3D" id="2.70.150.10">
    <property type="entry name" value="Calcium-transporting ATPase, cytoplasmic transduction domain A"/>
    <property type="match status" value="1"/>
</dbReference>
<dbReference type="NCBIfam" id="TIGR01512">
    <property type="entry name" value="ATPase-IB2_Cd"/>
    <property type="match status" value="1"/>
</dbReference>
<dbReference type="GO" id="GO:0046872">
    <property type="term" value="F:metal ion binding"/>
    <property type="evidence" value="ECO:0007669"/>
    <property type="project" value="UniProtKB-KW"/>
</dbReference>
<evidence type="ECO:0000256" key="2">
    <source>
        <dbReference type="ARBA" id="ARBA00006024"/>
    </source>
</evidence>
<feature type="transmembrane region" description="Helical" evidence="6">
    <location>
        <begin position="178"/>
        <end position="197"/>
    </location>
</feature>
<dbReference type="InterPro" id="IPR008250">
    <property type="entry name" value="ATPase_P-typ_transduc_dom_A_sf"/>
</dbReference>